<dbReference type="Proteomes" id="UP000198825">
    <property type="component" value="Chromosome I"/>
</dbReference>
<organism evidence="1 2">
    <name type="scientific">Microlunatus sagamiharensis</name>
    <dbReference type="NCBI Taxonomy" id="546874"/>
    <lineage>
        <taxon>Bacteria</taxon>
        <taxon>Bacillati</taxon>
        <taxon>Actinomycetota</taxon>
        <taxon>Actinomycetes</taxon>
        <taxon>Propionibacteriales</taxon>
        <taxon>Propionibacteriaceae</taxon>
        <taxon>Microlunatus</taxon>
    </lineage>
</organism>
<dbReference type="EMBL" id="LT629799">
    <property type="protein sequence ID" value="SDU96319.1"/>
    <property type="molecule type" value="Genomic_DNA"/>
</dbReference>
<reference evidence="2" key="1">
    <citation type="submission" date="2016-10" db="EMBL/GenBank/DDBJ databases">
        <authorList>
            <person name="Varghese N."/>
            <person name="Submissions S."/>
        </authorList>
    </citation>
    <scope>NUCLEOTIDE SEQUENCE [LARGE SCALE GENOMIC DNA]</scope>
    <source>
        <strain evidence="2">DSM 21743</strain>
    </source>
</reference>
<dbReference type="RefSeq" id="WP_269457988.1">
    <property type="nucleotide sequence ID" value="NZ_LT629799.1"/>
</dbReference>
<name>A0A1H2MSW3_9ACTN</name>
<dbReference type="AlphaFoldDB" id="A0A1H2MSW3"/>
<keyword evidence="2" id="KW-1185">Reference proteome</keyword>
<evidence type="ECO:0000313" key="2">
    <source>
        <dbReference type="Proteomes" id="UP000198825"/>
    </source>
</evidence>
<protein>
    <submittedName>
        <fullName evidence="1">Uncharacterized protein</fullName>
    </submittedName>
</protein>
<sequence length="44" mass="4716">MGSRAVVETSIVQTTTTALTSTRVVGQRGRQVRPCTTELLTGPR</sequence>
<proteinExistence type="predicted"/>
<gene>
    <name evidence="1" type="ORF">SAMN04488544_2656</name>
</gene>
<evidence type="ECO:0000313" key="1">
    <source>
        <dbReference type="EMBL" id="SDU96319.1"/>
    </source>
</evidence>
<accession>A0A1H2MSW3</accession>